<feature type="domain" description="IclR-ED" evidence="5">
    <location>
        <begin position="53"/>
        <end position="245"/>
    </location>
</feature>
<evidence type="ECO:0000256" key="3">
    <source>
        <dbReference type="ARBA" id="ARBA00023163"/>
    </source>
</evidence>
<keyword evidence="1" id="KW-0805">Transcription regulation</keyword>
<dbReference type="InterPro" id="IPR036388">
    <property type="entry name" value="WH-like_DNA-bd_sf"/>
</dbReference>
<feature type="domain" description="HTH iclR-type" evidence="4">
    <location>
        <begin position="1"/>
        <end position="59"/>
    </location>
</feature>
<name>A0A3N2BD29_9MICO</name>
<dbReference type="Pfam" id="PF09339">
    <property type="entry name" value="HTH_IclR"/>
    <property type="match status" value="1"/>
</dbReference>
<proteinExistence type="predicted"/>
<dbReference type="SUPFAM" id="SSF46785">
    <property type="entry name" value="Winged helix' DNA-binding domain"/>
    <property type="match status" value="1"/>
</dbReference>
<dbReference type="InterPro" id="IPR014757">
    <property type="entry name" value="Tscrpt_reg_IclR_C"/>
</dbReference>
<dbReference type="PANTHER" id="PTHR30136:SF35">
    <property type="entry name" value="HTH-TYPE TRANSCRIPTIONAL REGULATOR RV1719"/>
    <property type="match status" value="1"/>
</dbReference>
<dbReference type="SMART" id="SM00346">
    <property type="entry name" value="HTH_ICLR"/>
    <property type="match status" value="1"/>
</dbReference>
<dbReference type="Pfam" id="PF01614">
    <property type="entry name" value="IclR_C"/>
    <property type="match status" value="1"/>
</dbReference>
<dbReference type="PROSITE" id="PS51078">
    <property type="entry name" value="ICLR_ED"/>
    <property type="match status" value="1"/>
</dbReference>
<sequence>MLTKGLDVLQHFAARPHGDTASGVARELGLPLSTAHRLVSTLAKRGWLTRTDMTYRMGLQALGAAGAVFEGRRLTDLHGAIADLSARLRETVILGTLTGEEFVYVDVVHGPGLLGVKGSVSQRGPLHCTAVGKGVLTALPRERREELMGRLEMPRFTKRTITDVESLRREIDRGVERGYTLADEEYEVGVVSIGTPLRLINDPDGAYAMCVSVPAQRANPERRAEFKAALEDTVATMQTAGVVAR</sequence>
<dbReference type="InterPro" id="IPR050707">
    <property type="entry name" value="HTH_MetabolicPath_Reg"/>
</dbReference>
<keyword evidence="2" id="KW-0238">DNA-binding</keyword>
<dbReference type="InterPro" id="IPR005471">
    <property type="entry name" value="Tscrpt_reg_IclR_N"/>
</dbReference>
<dbReference type="GO" id="GO:0003700">
    <property type="term" value="F:DNA-binding transcription factor activity"/>
    <property type="evidence" value="ECO:0007669"/>
    <property type="project" value="TreeGrafter"/>
</dbReference>
<dbReference type="GO" id="GO:0003677">
    <property type="term" value="F:DNA binding"/>
    <property type="evidence" value="ECO:0007669"/>
    <property type="project" value="UniProtKB-KW"/>
</dbReference>
<dbReference type="SUPFAM" id="SSF55781">
    <property type="entry name" value="GAF domain-like"/>
    <property type="match status" value="1"/>
</dbReference>
<reference evidence="6 7" key="1">
    <citation type="submission" date="2018-11" db="EMBL/GenBank/DDBJ databases">
        <title>Sequencing the genomes of 1000 actinobacteria strains.</title>
        <authorList>
            <person name="Klenk H.-P."/>
        </authorList>
    </citation>
    <scope>NUCLEOTIDE SEQUENCE [LARGE SCALE GENOMIC DNA]</scope>
    <source>
        <strain evidence="6 7">DSM 11294</strain>
    </source>
</reference>
<comment type="caution">
    <text evidence="6">The sequence shown here is derived from an EMBL/GenBank/DDBJ whole genome shotgun (WGS) entry which is preliminary data.</text>
</comment>
<dbReference type="PROSITE" id="PS51077">
    <property type="entry name" value="HTH_ICLR"/>
    <property type="match status" value="1"/>
</dbReference>
<dbReference type="Proteomes" id="UP000280668">
    <property type="component" value="Unassembled WGS sequence"/>
</dbReference>
<evidence type="ECO:0000259" key="5">
    <source>
        <dbReference type="PROSITE" id="PS51078"/>
    </source>
</evidence>
<evidence type="ECO:0000256" key="2">
    <source>
        <dbReference type="ARBA" id="ARBA00023125"/>
    </source>
</evidence>
<keyword evidence="7" id="KW-1185">Reference proteome</keyword>
<dbReference type="EMBL" id="RKHK01000001">
    <property type="protein sequence ID" value="ROR73157.1"/>
    <property type="molecule type" value="Genomic_DNA"/>
</dbReference>
<dbReference type="InterPro" id="IPR036390">
    <property type="entry name" value="WH_DNA-bd_sf"/>
</dbReference>
<keyword evidence="3" id="KW-0804">Transcription</keyword>
<dbReference type="PANTHER" id="PTHR30136">
    <property type="entry name" value="HELIX-TURN-HELIX TRANSCRIPTIONAL REGULATOR, ICLR FAMILY"/>
    <property type="match status" value="1"/>
</dbReference>
<evidence type="ECO:0000256" key="1">
    <source>
        <dbReference type="ARBA" id="ARBA00023015"/>
    </source>
</evidence>
<dbReference type="Gene3D" id="3.30.450.40">
    <property type="match status" value="1"/>
</dbReference>
<evidence type="ECO:0000313" key="7">
    <source>
        <dbReference type="Proteomes" id="UP000280668"/>
    </source>
</evidence>
<dbReference type="AlphaFoldDB" id="A0A3N2BD29"/>
<protein>
    <submittedName>
        <fullName evidence="6">IclR family transcriptional regulator</fullName>
    </submittedName>
</protein>
<organism evidence="6 7">
    <name type="scientific">Bogoriella caseilytica</name>
    <dbReference type="NCBI Taxonomy" id="56055"/>
    <lineage>
        <taxon>Bacteria</taxon>
        <taxon>Bacillati</taxon>
        <taxon>Actinomycetota</taxon>
        <taxon>Actinomycetes</taxon>
        <taxon>Micrococcales</taxon>
        <taxon>Bogoriellaceae</taxon>
        <taxon>Bogoriella</taxon>
    </lineage>
</organism>
<gene>
    <name evidence="6" type="ORF">EDD31_1523</name>
</gene>
<dbReference type="GO" id="GO:0045892">
    <property type="term" value="P:negative regulation of DNA-templated transcription"/>
    <property type="evidence" value="ECO:0007669"/>
    <property type="project" value="TreeGrafter"/>
</dbReference>
<dbReference type="RefSeq" id="WP_170163236.1">
    <property type="nucleotide sequence ID" value="NZ_RKHK01000001.1"/>
</dbReference>
<evidence type="ECO:0000313" key="6">
    <source>
        <dbReference type="EMBL" id="ROR73157.1"/>
    </source>
</evidence>
<accession>A0A3N2BD29</accession>
<dbReference type="Gene3D" id="1.10.10.10">
    <property type="entry name" value="Winged helix-like DNA-binding domain superfamily/Winged helix DNA-binding domain"/>
    <property type="match status" value="1"/>
</dbReference>
<dbReference type="InterPro" id="IPR029016">
    <property type="entry name" value="GAF-like_dom_sf"/>
</dbReference>
<evidence type="ECO:0000259" key="4">
    <source>
        <dbReference type="PROSITE" id="PS51077"/>
    </source>
</evidence>